<evidence type="ECO:0000313" key="1">
    <source>
        <dbReference type="EMBL" id="KAH7912918.1"/>
    </source>
</evidence>
<name>A0ACB8AIW8_9AGAM</name>
<proteinExistence type="predicted"/>
<keyword evidence="2" id="KW-1185">Reference proteome</keyword>
<sequence>MNLQRNNVKLADEALLANLGYKQELKRAFTPFEVFGVAFSIIGLVPSIASVLFNAIPNGGAVSVVWGWAIASVLILCIAMALAELASAAPTSGGMYYWTYSLSSPRCRTLLCWIVGYANTIGTITALASVDWSCAIQITAAVSMGTNRAYTTNNAQLYGIYAAIVLLHAFIVSLGTNILAKLQILYTVLNVCLCLALIIGLPVATPSEFRNEPSYALGDFTNLNGWPSGFAFIMGLLYPMWTIGGYDSSVHMSEEASNAATAVPWAIVSSVSVAGILGWAISLSIVFCMGTDLESLINSPIGQPMAQIFFNSFGQKGALVIWAMIVLVQCAQFMMGSSCLLAASRQTFAFSRDGALPLSRYLYRINSFTKTPVNTVWFCAVIALLLGSLAFAGTEAINAIFTIPVTALYISYMIPIFARFAFKNSFKHGPFHLGFMSFPVSMTALSFMFFMDIVFFFPATPQTTVNGMNYTVVVLGGVLFLAVTWYYLPVYGGVNWFKGPVANTNPNICERGVQENGVWADVLVDSKEKEEKSQVQDAVNVVQDE</sequence>
<dbReference type="Proteomes" id="UP000790377">
    <property type="component" value="Unassembled WGS sequence"/>
</dbReference>
<comment type="caution">
    <text evidence="1">The sequence shown here is derived from an EMBL/GenBank/DDBJ whole genome shotgun (WGS) entry which is preliminary data.</text>
</comment>
<protein>
    <submittedName>
        <fullName evidence="1">Amino acid/polyamine transporter I</fullName>
    </submittedName>
</protein>
<dbReference type="EMBL" id="MU267641">
    <property type="protein sequence ID" value="KAH7912918.1"/>
    <property type="molecule type" value="Genomic_DNA"/>
</dbReference>
<reference evidence="1" key="1">
    <citation type="journal article" date="2021" name="New Phytol.">
        <title>Evolutionary innovations through gain and loss of genes in the ectomycorrhizal Boletales.</title>
        <authorList>
            <person name="Wu G."/>
            <person name="Miyauchi S."/>
            <person name="Morin E."/>
            <person name="Kuo A."/>
            <person name="Drula E."/>
            <person name="Varga T."/>
            <person name="Kohler A."/>
            <person name="Feng B."/>
            <person name="Cao Y."/>
            <person name="Lipzen A."/>
            <person name="Daum C."/>
            <person name="Hundley H."/>
            <person name="Pangilinan J."/>
            <person name="Johnson J."/>
            <person name="Barry K."/>
            <person name="LaButti K."/>
            <person name="Ng V."/>
            <person name="Ahrendt S."/>
            <person name="Min B."/>
            <person name="Choi I.G."/>
            <person name="Park H."/>
            <person name="Plett J.M."/>
            <person name="Magnuson J."/>
            <person name="Spatafora J.W."/>
            <person name="Nagy L.G."/>
            <person name="Henrissat B."/>
            <person name="Grigoriev I.V."/>
            <person name="Yang Z.L."/>
            <person name="Xu J."/>
            <person name="Martin F.M."/>
        </authorList>
    </citation>
    <scope>NUCLEOTIDE SEQUENCE</scope>
    <source>
        <strain evidence="1">ATCC 28755</strain>
    </source>
</reference>
<accession>A0ACB8AIW8</accession>
<gene>
    <name evidence="1" type="ORF">BJ138DRAFT_1147264</name>
</gene>
<evidence type="ECO:0000313" key="2">
    <source>
        <dbReference type="Proteomes" id="UP000790377"/>
    </source>
</evidence>
<organism evidence="1 2">
    <name type="scientific">Hygrophoropsis aurantiaca</name>
    <dbReference type="NCBI Taxonomy" id="72124"/>
    <lineage>
        <taxon>Eukaryota</taxon>
        <taxon>Fungi</taxon>
        <taxon>Dikarya</taxon>
        <taxon>Basidiomycota</taxon>
        <taxon>Agaricomycotina</taxon>
        <taxon>Agaricomycetes</taxon>
        <taxon>Agaricomycetidae</taxon>
        <taxon>Boletales</taxon>
        <taxon>Coniophorineae</taxon>
        <taxon>Hygrophoropsidaceae</taxon>
        <taxon>Hygrophoropsis</taxon>
    </lineage>
</organism>